<dbReference type="InterPro" id="IPR019931">
    <property type="entry name" value="LPXTG_anchor"/>
</dbReference>
<evidence type="ECO:0000256" key="5">
    <source>
        <dbReference type="SAM" id="MobiDB-lite"/>
    </source>
</evidence>
<organism evidence="8 9">
    <name type="scientific">Streptomyces marianii</name>
    <dbReference type="NCBI Taxonomy" id="1817406"/>
    <lineage>
        <taxon>Bacteria</taxon>
        <taxon>Bacillati</taxon>
        <taxon>Actinomycetota</taxon>
        <taxon>Actinomycetes</taxon>
        <taxon>Kitasatosporales</taxon>
        <taxon>Streptomycetaceae</taxon>
        <taxon>Streptomyces</taxon>
    </lineage>
</organism>
<keyword evidence="2" id="KW-0964">Secreted</keyword>
<evidence type="ECO:0000256" key="6">
    <source>
        <dbReference type="SAM" id="Phobius"/>
    </source>
</evidence>
<evidence type="ECO:0000256" key="2">
    <source>
        <dbReference type="ARBA" id="ARBA00022525"/>
    </source>
</evidence>
<keyword evidence="6" id="KW-0812">Transmembrane</keyword>
<evidence type="ECO:0000256" key="1">
    <source>
        <dbReference type="ARBA" id="ARBA00022512"/>
    </source>
</evidence>
<gene>
    <name evidence="8" type="ORF">FEF34_19400</name>
</gene>
<dbReference type="NCBIfam" id="TIGR01167">
    <property type="entry name" value="LPXTG_anchor"/>
    <property type="match status" value="1"/>
</dbReference>
<accession>A0A5R9E7V2</accession>
<dbReference type="Proteomes" id="UP000305921">
    <property type="component" value="Unassembled WGS sequence"/>
</dbReference>
<evidence type="ECO:0000313" key="9">
    <source>
        <dbReference type="Proteomes" id="UP000305921"/>
    </source>
</evidence>
<proteinExistence type="predicted"/>
<keyword evidence="3" id="KW-0732">Signal</keyword>
<name>A0A5R9E7V2_9ACTN</name>
<dbReference type="AlphaFoldDB" id="A0A5R9E7V2"/>
<feature type="region of interest" description="Disordered" evidence="5">
    <location>
        <begin position="1"/>
        <end position="49"/>
    </location>
</feature>
<feature type="domain" description="Gram-positive cocci surface proteins LPxTG" evidence="7">
    <location>
        <begin position="465"/>
        <end position="503"/>
    </location>
</feature>
<keyword evidence="9" id="KW-1185">Reference proteome</keyword>
<dbReference type="EMBL" id="VAWE01000001">
    <property type="protein sequence ID" value="TLQ44949.1"/>
    <property type="molecule type" value="Genomic_DNA"/>
</dbReference>
<dbReference type="PROSITE" id="PS50847">
    <property type="entry name" value="GRAM_POS_ANCHORING"/>
    <property type="match status" value="1"/>
</dbReference>
<keyword evidence="4" id="KW-0572">Peptidoglycan-anchor</keyword>
<keyword evidence="6" id="KW-1133">Transmembrane helix</keyword>
<keyword evidence="1" id="KW-0134">Cell wall</keyword>
<protein>
    <submittedName>
        <fullName evidence="8">LPXTG cell wall anchor domain-containing protein</fullName>
    </submittedName>
</protein>
<comment type="caution">
    <text evidence="8">The sequence shown here is derived from an EMBL/GenBank/DDBJ whole genome shotgun (WGS) entry which is preliminary data.</text>
</comment>
<dbReference type="OrthoDB" id="4327874at2"/>
<evidence type="ECO:0000259" key="7">
    <source>
        <dbReference type="PROSITE" id="PS50847"/>
    </source>
</evidence>
<keyword evidence="6" id="KW-0472">Membrane</keyword>
<reference evidence="8 9" key="1">
    <citation type="submission" date="2019-05" db="EMBL/GenBank/DDBJ databases">
        <title>Streptomyces marianii sp. nov., a novel marine actinomycete from southern coast of India.</title>
        <authorList>
            <person name="Iniyan A.M."/>
            <person name="Wink J."/>
            <person name="Ramprasad E."/>
            <person name="Ramana C.V."/>
            <person name="Bunk B."/>
            <person name="Sproer C."/>
            <person name="Joseph F.-J.R.S."/>
            <person name="Vincent S.G.P."/>
        </authorList>
    </citation>
    <scope>NUCLEOTIDE SEQUENCE [LARGE SCALE GENOMIC DNA]</scope>
    <source>
        <strain evidence="8 9">ICN19</strain>
    </source>
</reference>
<feature type="transmembrane region" description="Helical" evidence="6">
    <location>
        <begin position="473"/>
        <end position="493"/>
    </location>
</feature>
<evidence type="ECO:0000313" key="8">
    <source>
        <dbReference type="EMBL" id="TLQ44949.1"/>
    </source>
</evidence>
<feature type="region of interest" description="Disordered" evidence="5">
    <location>
        <begin position="431"/>
        <end position="467"/>
    </location>
</feature>
<sequence>MRRRQSPYGPHNLLPRHRRRSYDHQRPVALREGNRSGCPCSRSPDTGPQRRVLVTLRRTVATAVAAAVTTPAVLFGATPAFADDTPTASVTTPVAAEDAAQRAGVLRGGALAGRIDAGENATGPQAAEPSVEELEKAAAQARKAYDDAVAAEKAALAAVEAAHSDDFPLAVVAEAAAKAAAEAATAKTSADKALADAEAALAALPETAGPEEKDAAEKAVADAATAAGTAADAKTAADEKAKRAATDLGDARVASVRELGKAQEAVKKALEAKKAADKALEDALKEPEPVPCRPESELTATLSGLPTRIAAGSTVETKLRITNGTDRTLDEVWPFVYVHGIEKGGYEPVNDRMHLQWSTPTQTWTDAGDDYTAGSVASLKAGGHADIKLRLTVDAGTPDAAGAAFIAADYVNEDGTCGGSPKLTPYDFEVTAKPAPSASPSPGATTGTQTQTTTTQPLTTTSASLASTGSSAALPQLAAAGAAVALGAGAVFATRRRKADSAS</sequence>
<evidence type="ECO:0000256" key="3">
    <source>
        <dbReference type="ARBA" id="ARBA00022729"/>
    </source>
</evidence>
<evidence type="ECO:0000256" key="4">
    <source>
        <dbReference type="ARBA" id="ARBA00023088"/>
    </source>
</evidence>